<organism evidence="1 2">
    <name type="scientific">Candidatus Giovannonibacteria bacterium RIFCSPLOWO2_01_FULL_44_16</name>
    <dbReference type="NCBI Taxonomy" id="1798348"/>
    <lineage>
        <taxon>Bacteria</taxon>
        <taxon>Candidatus Giovannoniibacteriota</taxon>
    </lineage>
</organism>
<protein>
    <recommendedName>
        <fullName evidence="3">Phosphoribosyl-ATP pyrophosphohydrolase</fullName>
    </recommendedName>
</protein>
<sequence>MPEIMRAQGKELDVRVLDDAEFKEALRRKIIEEISELKDAKDGAEAMDKIAYLHEIADAMGEAYGFPRKEILELKDKTRAERGGFEKRLFLEGLARSATADGEKK</sequence>
<dbReference type="Proteomes" id="UP000178046">
    <property type="component" value="Unassembled WGS sequence"/>
</dbReference>
<accession>A0A1F5X5E4</accession>
<evidence type="ECO:0000313" key="1">
    <source>
        <dbReference type="EMBL" id="OGF83103.1"/>
    </source>
</evidence>
<dbReference type="CDD" id="cd11532">
    <property type="entry name" value="NTP-PPase_COG4997"/>
    <property type="match status" value="1"/>
</dbReference>
<proteinExistence type="predicted"/>
<dbReference type="InterPro" id="IPR038735">
    <property type="entry name" value="MSMEG_1276-like_NTP-PPase_dom"/>
</dbReference>
<name>A0A1F5X5E4_9BACT</name>
<dbReference type="EMBL" id="MFIA01000007">
    <property type="protein sequence ID" value="OGF83103.1"/>
    <property type="molecule type" value="Genomic_DNA"/>
</dbReference>
<comment type="caution">
    <text evidence="1">The sequence shown here is derived from an EMBL/GenBank/DDBJ whole genome shotgun (WGS) entry which is preliminary data.</text>
</comment>
<reference evidence="1 2" key="1">
    <citation type="journal article" date="2016" name="Nat. Commun.">
        <title>Thousands of microbial genomes shed light on interconnected biogeochemical processes in an aquifer system.</title>
        <authorList>
            <person name="Anantharaman K."/>
            <person name="Brown C.T."/>
            <person name="Hug L.A."/>
            <person name="Sharon I."/>
            <person name="Castelle C.J."/>
            <person name="Probst A.J."/>
            <person name="Thomas B.C."/>
            <person name="Singh A."/>
            <person name="Wilkins M.J."/>
            <person name="Karaoz U."/>
            <person name="Brodie E.L."/>
            <person name="Williams K.H."/>
            <person name="Hubbard S.S."/>
            <person name="Banfield J.F."/>
        </authorList>
    </citation>
    <scope>NUCLEOTIDE SEQUENCE [LARGE SCALE GENOMIC DNA]</scope>
</reference>
<dbReference type="AlphaFoldDB" id="A0A1F5X5E4"/>
<evidence type="ECO:0000313" key="2">
    <source>
        <dbReference type="Proteomes" id="UP000178046"/>
    </source>
</evidence>
<evidence type="ECO:0008006" key="3">
    <source>
        <dbReference type="Google" id="ProtNLM"/>
    </source>
</evidence>
<gene>
    <name evidence="1" type="ORF">A2924_03850</name>
</gene>